<name>A0A8J2I835_9PLEO</name>
<dbReference type="PANTHER" id="PTHR11409:SF37">
    <property type="entry name" value="ADENOSINE DEAMINASE DOMAIN-CONTAINING PROTEIN"/>
    <property type="match status" value="1"/>
</dbReference>
<keyword evidence="3" id="KW-0378">Hydrolase</keyword>
<dbReference type="GO" id="GO:0004000">
    <property type="term" value="F:adenosine deaminase activity"/>
    <property type="evidence" value="ECO:0007669"/>
    <property type="project" value="TreeGrafter"/>
</dbReference>
<dbReference type="EMBL" id="CAJRGZ010000025">
    <property type="protein sequence ID" value="CAG5181102.1"/>
    <property type="molecule type" value="Genomic_DNA"/>
</dbReference>
<protein>
    <recommendedName>
        <fullName evidence="5">Adenosine deaminase domain-containing protein</fullName>
    </recommendedName>
</protein>
<dbReference type="AlphaFoldDB" id="A0A8J2I835"/>
<dbReference type="Pfam" id="PF00962">
    <property type="entry name" value="A_deaminase"/>
    <property type="match status" value="1"/>
</dbReference>
<dbReference type="Gene3D" id="3.20.20.140">
    <property type="entry name" value="Metal-dependent hydrolases"/>
    <property type="match status" value="1"/>
</dbReference>
<keyword evidence="7" id="KW-1185">Reference proteome</keyword>
<dbReference type="GeneID" id="67021832"/>
<dbReference type="SUPFAM" id="SSF51556">
    <property type="entry name" value="Metallo-dependent hydrolases"/>
    <property type="match status" value="1"/>
</dbReference>
<dbReference type="Proteomes" id="UP000676310">
    <property type="component" value="Unassembled WGS sequence"/>
</dbReference>
<dbReference type="GO" id="GO:0046103">
    <property type="term" value="P:inosine biosynthetic process"/>
    <property type="evidence" value="ECO:0007669"/>
    <property type="project" value="TreeGrafter"/>
</dbReference>
<sequence length="771" mass="88800">MPTDAEPKTSSESHRTRTGLFAKCGIVVPTFFVRDRHGSPEDPNRPVMTAADSPKKRKRALSPLPTRKMPLHSGEPKTIETPSENTMTEKEKLEEAKAQFRAAIDDEEAVKKYDEDRNKLVKAEDDNIWDLAARPTKDSDPEDVKTEKWATDIIREIREYERNVTFGNIASEALPEPDDRDMGGQYLTNKDRIDRESKLFEIAKIVPKGALLHLHFNAALHPELLLVRARRMKNMYIRSIRPIANENDLALTEVVFNVLDPKTVDPNIDIFSSTYPALEDAIRFRDADVKDRIWMLWSKFQDKFEEKFPRLYQHQEPETFREGRPPQRRHCGDPKLVELRPAENWLRSKMVLSEDEAYGPQQTVNGVWARFNQATRAFKGLLNYESVYKDYIGDAIDRMIVEKIMYAELRPMLLDKSIPTTDGRHTVDNFAQMQLIIDGVQKKKAELNKKGELHKFPFGLKIVYCTPRSIPPALMRKEMEHCIELKMKFPELICGFDLVGAEDRPNHIGFYKKELKAFQKICKDFKLDIPFMFHAGETLLDTGGSAKPENSNLYDAVALKAKRIGHGFALMKHPRLIEDFKYKSEEEPGICIELCPISNELLHLCRNVKEHPFPELLAAGIPCTVNSDNPSLFNNSMSHEFYQIMVGAPTISLYSWKQLARWSIEYSCLSKKQQKEGLEILNKSWREFCQTIVKDYGCLMNQEKPEEIDYYRAEVAYGPRRRLHPAILKAESDKEGGKEKVRAEREKAQIWRRSLPSDSVVLTHSVGSNQT</sequence>
<evidence type="ECO:0000313" key="7">
    <source>
        <dbReference type="Proteomes" id="UP000676310"/>
    </source>
</evidence>
<organism evidence="6 7">
    <name type="scientific">Alternaria atra</name>
    <dbReference type="NCBI Taxonomy" id="119953"/>
    <lineage>
        <taxon>Eukaryota</taxon>
        <taxon>Fungi</taxon>
        <taxon>Dikarya</taxon>
        <taxon>Ascomycota</taxon>
        <taxon>Pezizomycotina</taxon>
        <taxon>Dothideomycetes</taxon>
        <taxon>Pleosporomycetidae</taxon>
        <taxon>Pleosporales</taxon>
        <taxon>Pleosporineae</taxon>
        <taxon>Pleosporaceae</taxon>
        <taxon>Alternaria</taxon>
        <taxon>Alternaria sect. Ulocladioides</taxon>
    </lineage>
</organism>
<gene>
    <name evidence="6" type="ORF">ALTATR162_LOCUS9594</name>
</gene>
<evidence type="ECO:0000256" key="3">
    <source>
        <dbReference type="ARBA" id="ARBA00022801"/>
    </source>
</evidence>
<evidence type="ECO:0000259" key="5">
    <source>
        <dbReference type="Pfam" id="PF00962"/>
    </source>
</evidence>
<comment type="caution">
    <text evidence="6">The sequence shown here is derived from an EMBL/GenBank/DDBJ whole genome shotgun (WGS) entry which is preliminary data.</text>
</comment>
<dbReference type="RefSeq" id="XP_043173163.1">
    <property type="nucleotide sequence ID" value="XM_043317228.1"/>
</dbReference>
<dbReference type="GO" id="GO:0006154">
    <property type="term" value="P:adenosine catabolic process"/>
    <property type="evidence" value="ECO:0007669"/>
    <property type="project" value="TreeGrafter"/>
</dbReference>
<dbReference type="InterPro" id="IPR006330">
    <property type="entry name" value="Ado/ade_deaminase"/>
</dbReference>
<dbReference type="InterPro" id="IPR032466">
    <property type="entry name" value="Metal_Hydrolase"/>
</dbReference>
<dbReference type="GO" id="GO:0046872">
    <property type="term" value="F:metal ion binding"/>
    <property type="evidence" value="ECO:0007669"/>
    <property type="project" value="UniProtKB-KW"/>
</dbReference>
<dbReference type="OrthoDB" id="7202371at2759"/>
<evidence type="ECO:0000256" key="2">
    <source>
        <dbReference type="ARBA" id="ARBA00022723"/>
    </source>
</evidence>
<proteinExistence type="predicted"/>
<keyword evidence="2" id="KW-0479">Metal-binding</keyword>
<feature type="domain" description="Adenosine deaminase" evidence="5">
    <location>
        <begin position="370"/>
        <end position="678"/>
    </location>
</feature>
<comment type="cofactor">
    <cofactor evidence="1">
        <name>Zn(2+)</name>
        <dbReference type="ChEBI" id="CHEBI:29105"/>
    </cofactor>
</comment>
<evidence type="ECO:0000313" key="6">
    <source>
        <dbReference type="EMBL" id="CAG5181102.1"/>
    </source>
</evidence>
<reference evidence="6" key="1">
    <citation type="submission" date="2021-05" db="EMBL/GenBank/DDBJ databases">
        <authorList>
            <person name="Stam R."/>
        </authorList>
    </citation>
    <scope>NUCLEOTIDE SEQUENCE</scope>
    <source>
        <strain evidence="6">CS162</strain>
    </source>
</reference>
<dbReference type="PANTHER" id="PTHR11409">
    <property type="entry name" value="ADENOSINE DEAMINASE"/>
    <property type="match status" value="1"/>
</dbReference>
<feature type="region of interest" description="Disordered" evidence="4">
    <location>
        <begin position="34"/>
        <end position="88"/>
    </location>
</feature>
<evidence type="ECO:0000256" key="1">
    <source>
        <dbReference type="ARBA" id="ARBA00001947"/>
    </source>
</evidence>
<dbReference type="InterPro" id="IPR001365">
    <property type="entry name" value="A_deaminase_dom"/>
</dbReference>
<accession>A0A8J2I835</accession>
<evidence type="ECO:0000256" key="4">
    <source>
        <dbReference type="SAM" id="MobiDB-lite"/>
    </source>
</evidence>
<feature type="compositionally biased region" description="Basic and acidic residues" evidence="4">
    <location>
        <begin position="34"/>
        <end position="44"/>
    </location>
</feature>